<keyword evidence="2" id="KW-0472">Membrane</keyword>
<name>A0ABT7ET30_9GAMM</name>
<gene>
    <name evidence="4" type="ORF">QNM18_24310</name>
</gene>
<keyword evidence="1" id="KW-0902">Two-component regulatory system</keyword>
<proteinExistence type="predicted"/>
<keyword evidence="5" id="KW-1185">Reference proteome</keyword>
<evidence type="ECO:0000259" key="3">
    <source>
        <dbReference type="PROSITE" id="PS50930"/>
    </source>
</evidence>
<keyword evidence="4" id="KW-0238">DNA-binding</keyword>
<dbReference type="PROSITE" id="PS50930">
    <property type="entry name" value="HTH_LYTTR"/>
    <property type="match status" value="1"/>
</dbReference>
<dbReference type="RefSeq" id="WP_284138676.1">
    <property type="nucleotide sequence ID" value="NZ_JASJUT010000015.1"/>
</dbReference>
<feature type="transmembrane region" description="Helical" evidence="2">
    <location>
        <begin position="53"/>
        <end position="72"/>
    </location>
</feature>
<protein>
    <submittedName>
        <fullName evidence="4">LytTR family DNA-binding domain-containing protein</fullName>
    </submittedName>
</protein>
<comment type="caution">
    <text evidence="4">The sequence shown here is derived from an EMBL/GenBank/DDBJ whole genome shotgun (WGS) entry which is preliminary data.</text>
</comment>
<dbReference type="GO" id="GO:0003677">
    <property type="term" value="F:DNA binding"/>
    <property type="evidence" value="ECO:0007669"/>
    <property type="project" value="UniProtKB-KW"/>
</dbReference>
<dbReference type="Gene3D" id="2.40.50.1020">
    <property type="entry name" value="LytTr DNA-binding domain"/>
    <property type="match status" value="1"/>
</dbReference>
<evidence type="ECO:0000256" key="2">
    <source>
        <dbReference type="SAM" id="Phobius"/>
    </source>
</evidence>
<dbReference type="EMBL" id="JASJUT010000015">
    <property type="protein sequence ID" value="MDK2598183.1"/>
    <property type="molecule type" value="Genomic_DNA"/>
</dbReference>
<keyword evidence="2" id="KW-0812">Transmembrane</keyword>
<organism evidence="4 5">
    <name type="scientific">Pseudoalteromonas obscura</name>
    <dbReference type="NCBI Taxonomy" id="3048491"/>
    <lineage>
        <taxon>Bacteria</taxon>
        <taxon>Pseudomonadati</taxon>
        <taxon>Pseudomonadota</taxon>
        <taxon>Gammaproteobacteria</taxon>
        <taxon>Alteromonadales</taxon>
        <taxon>Pseudoalteromonadaceae</taxon>
        <taxon>Pseudoalteromonas</taxon>
    </lineage>
</organism>
<dbReference type="Proteomes" id="UP001231915">
    <property type="component" value="Unassembled WGS sequence"/>
</dbReference>
<evidence type="ECO:0000313" key="5">
    <source>
        <dbReference type="Proteomes" id="UP001231915"/>
    </source>
</evidence>
<dbReference type="InterPro" id="IPR007492">
    <property type="entry name" value="LytTR_DNA-bd_dom"/>
</dbReference>
<dbReference type="SMART" id="SM00850">
    <property type="entry name" value="LytTR"/>
    <property type="match status" value="1"/>
</dbReference>
<dbReference type="Pfam" id="PF04397">
    <property type="entry name" value="LytTR"/>
    <property type="match status" value="1"/>
</dbReference>
<feature type="transmembrane region" description="Helical" evidence="2">
    <location>
        <begin position="21"/>
        <end position="41"/>
    </location>
</feature>
<feature type="transmembrane region" description="Helical" evidence="2">
    <location>
        <begin position="93"/>
        <end position="119"/>
    </location>
</feature>
<feature type="transmembrane region" description="Helical" evidence="2">
    <location>
        <begin position="125"/>
        <end position="149"/>
    </location>
</feature>
<reference evidence="4 5" key="1">
    <citation type="submission" date="2023-05" db="EMBL/GenBank/DDBJ databases">
        <title>Pseudoalteromonas ardens sp. nov., Pseudoalteromonas obscura sp. nov., and Pseudoalteromonas umbrosa sp. nov., isolated from the coral Montipora capitata.</title>
        <authorList>
            <person name="Thomas E.M."/>
            <person name="Smith E.M."/>
            <person name="Papke E."/>
            <person name="Shlafstein M.D."/>
            <person name="Oline D.K."/>
            <person name="Videau P."/>
            <person name="Saw J.H."/>
            <person name="Strangman W.K."/>
            <person name="Ushijima B."/>
        </authorList>
    </citation>
    <scope>NUCLEOTIDE SEQUENCE [LARGE SCALE GENOMIC DNA]</scope>
    <source>
        <strain evidence="4 5">P94</strain>
    </source>
</reference>
<accession>A0ABT7ET30</accession>
<keyword evidence="2" id="KW-1133">Transmembrane helix</keyword>
<evidence type="ECO:0000256" key="1">
    <source>
        <dbReference type="ARBA" id="ARBA00023012"/>
    </source>
</evidence>
<feature type="domain" description="HTH LytTR-type" evidence="3">
    <location>
        <begin position="200"/>
        <end position="284"/>
    </location>
</feature>
<sequence length="285" mass="32296">MANRENDKNIQSNQSLTKYWTLRDFFSDCVVVFVFATFLAYLKPFGMDSVSFVYALGFWLTMCFFGYALYAPAIRVGDRIFDAYLPIWARHKLITLALSTFLASLVMGLIAPFIVSAFFSMSSGYWGSVVSSIIASVFIGGIITAASAVKTYVKLQRQVIIEQQAKIDTEQAQVGELKERNSIEFINKLPIEKRGSLLCLQMDDHYLKVITDKGEHLLLMRFKDALLQLHEFPGFQTHRSWWVAKEAVDSTKKDGRKLVLILSNGLEVPVSQTYMRTAKAQLNLL</sequence>
<evidence type="ECO:0000313" key="4">
    <source>
        <dbReference type="EMBL" id="MDK2598183.1"/>
    </source>
</evidence>